<keyword evidence="3" id="KW-0325">Glycoprotein</keyword>
<dbReference type="PROSITE" id="PS51854">
    <property type="entry name" value="CSPG"/>
    <property type="match status" value="1"/>
</dbReference>
<feature type="repeat" description="CSPG" evidence="4">
    <location>
        <begin position="52"/>
        <end position="146"/>
    </location>
</feature>
<keyword evidence="2" id="KW-0677">Repeat</keyword>
<dbReference type="InterPro" id="IPR051561">
    <property type="entry name" value="FRAS1_ECM"/>
</dbReference>
<evidence type="ECO:0000256" key="3">
    <source>
        <dbReference type="ARBA" id="ARBA00023180"/>
    </source>
</evidence>
<accession>A0ABV0SJP9</accession>
<evidence type="ECO:0000256" key="4">
    <source>
        <dbReference type="PROSITE-ProRule" id="PRU01201"/>
    </source>
</evidence>
<gene>
    <name evidence="5" type="ORF">XENOCAPTIV_023954</name>
</gene>
<name>A0ABV0SJP9_9TELE</name>
<dbReference type="PANTHER" id="PTHR45739">
    <property type="entry name" value="MATRIX PROTEIN, PUTATIVE-RELATED"/>
    <property type="match status" value="1"/>
</dbReference>
<evidence type="ECO:0000256" key="2">
    <source>
        <dbReference type="ARBA" id="ARBA00022737"/>
    </source>
</evidence>
<organism evidence="5 6">
    <name type="scientific">Xenoophorus captivus</name>
    <dbReference type="NCBI Taxonomy" id="1517983"/>
    <lineage>
        <taxon>Eukaryota</taxon>
        <taxon>Metazoa</taxon>
        <taxon>Chordata</taxon>
        <taxon>Craniata</taxon>
        <taxon>Vertebrata</taxon>
        <taxon>Euteleostomi</taxon>
        <taxon>Actinopterygii</taxon>
        <taxon>Neopterygii</taxon>
        <taxon>Teleostei</taxon>
        <taxon>Neoteleostei</taxon>
        <taxon>Acanthomorphata</taxon>
        <taxon>Ovalentaria</taxon>
        <taxon>Atherinomorphae</taxon>
        <taxon>Cyprinodontiformes</taxon>
        <taxon>Goodeidae</taxon>
        <taxon>Xenoophorus</taxon>
    </lineage>
</organism>
<keyword evidence="1" id="KW-0732">Signal</keyword>
<evidence type="ECO:0000313" key="6">
    <source>
        <dbReference type="Proteomes" id="UP001434883"/>
    </source>
</evidence>
<proteinExistence type="predicted"/>
<comment type="caution">
    <text evidence="5">The sequence shown here is derived from an EMBL/GenBank/DDBJ whole genome shotgun (WGS) entry which is preliminary data.</text>
</comment>
<dbReference type="EMBL" id="JAHRIN010081133">
    <property type="protein sequence ID" value="MEQ2219788.1"/>
    <property type="molecule type" value="Genomic_DNA"/>
</dbReference>
<sequence>MFTVNDLRAGLVFYHHDDSDSTKDFIIFRISDGHHQTRHKFPIKILPKDDSPPFLITNMLVEVLEGQTTLLRGSTLKASDMDSSDDYILFNITRLPQAGEIMKIPGPGLTGYPVSHFLQKDLSQSIVYYRHLGNEVFDDSFEVVLSDFHDPPNFSEPQNFHIERKIKDYPILSIHTSVYISLSVGGPGPIYNMNFMKVAYMPPIMDIGPYPQYIQFILSVTNHLGKTITGICFNITLMPVDNQPPQVESTAVSSQSQYYVEM</sequence>
<evidence type="ECO:0000256" key="1">
    <source>
        <dbReference type="ARBA" id="ARBA00022729"/>
    </source>
</evidence>
<evidence type="ECO:0000313" key="5">
    <source>
        <dbReference type="EMBL" id="MEQ2219788.1"/>
    </source>
</evidence>
<dbReference type="Pfam" id="PF16184">
    <property type="entry name" value="Cadherin_3"/>
    <property type="match status" value="2"/>
</dbReference>
<keyword evidence="6" id="KW-1185">Reference proteome</keyword>
<dbReference type="PANTHER" id="PTHR45739:SF7">
    <property type="entry name" value="FRAS1-RELATED EXTRACELLULAR MATRIX PROTEIN 1"/>
    <property type="match status" value="1"/>
</dbReference>
<dbReference type="InterPro" id="IPR039005">
    <property type="entry name" value="CSPG_rpt"/>
</dbReference>
<protein>
    <submittedName>
        <fullName evidence="5">Uncharacterized protein</fullName>
    </submittedName>
</protein>
<dbReference type="Proteomes" id="UP001434883">
    <property type="component" value="Unassembled WGS sequence"/>
</dbReference>
<reference evidence="5 6" key="1">
    <citation type="submission" date="2021-06" db="EMBL/GenBank/DDBJ databases">
        <authorList>
            <person name="Palmer J.M."/>
        </authorList>
    </citation>
    <scope>NUCLEOTIDE SEQUENCE [LARGE SCALE GENOMIC DNA]</scope>
    <source>
        <strain evidence="5 6">XC_2019</strain>
        <tissue evidence="5">Muscle</tissue>
    </source>
</reference>